<name>A0A015KEJ3_RHIIW</name>
<sequence>MVKIDNEFTKHCIDDNCTCDCRINLKGCPNETFNFIALTVLIPFTFIIVIISLLFLYYRVKVKGQSVFFPATRERGLIRPRPQDSFHIAVGVFNFSQMIVLMLLITDSFPNVTFAEIVIHIPKLLGFSCAVLYPISIIYSTPILKQTTYSLRIQWNPNKYFIDGLAIYLMIGPLLTIIPLTALTGHFADLKDNKNAEYIFMIQALTWSCWTIQYFVTLLYVYYKLFFMLKDYIDILQRRRDENFDAELKIKNLKNASHNLSWIVAAVFLMFFINGLEGILVGFKYNENPVEANKNICQFYYFISWNFTIPVLTFIGQLIFLYDTLKNRKSTQNQHSNTYDRVNNIPSRLEQNSRLIQKSRELSDDFYSSQSIQKSKSNKSLFTINSNSTKKYSVNNSSVDVKKSLFSTMATSITSLIHWDDFAEKSRNNTKDLDNWKFFDSDVNYYFENSDNNGDKGKDKIIKSGHNTIVIPSIRKSWLIKKPVRSATSTMKNTVNRNLFLQDNY</sequence>
<dbReference type="Proteomes" id="UP000022910">
    <property type="component" value="Unassembled WGS sequence"/>
</dbReference>
<dbReference type="AlphaFoldDB" id="A0A015KEJ3"/>
<gene>
    <name evidence="2" type="ORF">RirG_129090</name>
</gene>
<keyword evidence="1" id="KW-0472">Membrane</keyword>
<evidence type="ECO:0000256" key="1">
    <source>
        <dbReference type="SAM" id="Phobius"/>
    </source>
</evidence>
<feature type="transmembrane region" description="Helical" evidence="1">
    <location>
        <begin position="160"/>
        <end position="178"/>
    </location>
</feature>
<feature type="transmembrane region" description="Helical" evidence="1">
    <location>
        <begin position="35"/>
        <end position="58"/>
    </location>
</feature>
<reference evidence="2 3" key="1">
    <citation type="submission" date="2014-02" db="EMBL/GenBank/DDBJ databases">
        <title>Single nucleus genome sequencing reveals high similarity among nuclei of an endomycorrhizal fungus.</title>
        <authorList>
            <person name="Lin K."/>
            <person name="Geurts R."/>
            <person name="Zhang Z."/>
            <person name="Limpens E."/>
            <person name="Saunders D.G."/>
            <person name="Mu D."/>
            <person name="Pang E."/>
            <person name="Cao H."/>
            <person name="Cha H."/>
            <person name="Lin T."/>
            <person name="Zhou Q."/>
            <person name="Shang Y."/>
            <person name="Li Y."/>
            <person name="Ivanov S."/>
            <person name="Sharma T."/>
            <person name="Velzen R.V."/>
            <person name="Ruijter N.D."/>
            <person name="Aanen D.K."/>
            <person name="Win J."/>
            <person name="Kamoun S."/>
            <person name="Bisseling T."/>
            <person name="Huang S."/>
        </authorList>
    </citation>
    <scope>NUCLEOTIDE SEQUENCE [LARGE SCALE GENOMIC DNA]</scope>
    <source>
        <strain evidence="3">DAOM197198w</strain>
    </source>
</reference>
<comment type="caution">
    <text evidence="2">The sequence shown here is derived from an EMBL/GenBank/DDBJ whole genome shotgun (WGS) entry which is preliminary data.</text>
</comment>
<feature type="transmembrane region" description="Helical" evidence="1">
    <location>
        <begin position="85"/>
        <end position="105"/>
    </location>
</feature>
<feature type="transmembrane region" description="Helical" evidence="1">
    <location>
        <begin position="259"/>
        <end position="279"/>
    </location>
</feature>
<feature type="transmembrane region" description="Helical" evidence="1">
    <location>
        <begin position="198"/>
        <end position="223"/>
    </location>
</feature>
<dbReference type="HOGENOM" id="CLU_539845_0_0_1"/>
<dbReference type="STRING" id="1432141.A0A015KEJ3"/>
<dbReference type="EMBL" id="JEMT01020309">
    <property type="protein sequence ID" value="EXX65879.1"/>
    <property type="molecule type" value="Genomic_DNA"/>
</dbReference>
<keyword evidence="1" id="KW-0812">Transmembrane</keyword>
<keyword evidence="3" id="KW-1185">Reference proteome</keyword>
<feature type="transmembrane region" description="Helical" evidence="1">
    <location>
        <begin position="299"/>
        <end position="322"/>
    </location>
</feature>
<dbReference type="OrthoDB" id="2356048at2759"/>
<proteinExistence type="predicted"/>
<evidence type="ECO:0000313" key="2">
    <source>
        <dbReference type="EMBL" id="EXX65879.1"/>
    </source>
</evidence>
<keyword evidence="1" id="KW-1133">Transmembrane helix</keyword>
<accession>A0A015KEJ3</accession>
<protein>
    <submittedName>
        <fullName evidence="2">Uncharacterized protein</fullName>
    </submittedName>
</protein>
<organism evidence="2 3">
    <name type="scientific">Rhizophagus irregularis (strain DAOM 197198w)</name>
    <name type="common">Glomus intraradices</name>
    <dbReference type="NCBI Taxonomy" id="1432141"/>
    <lineage>
        <taxon>Eukaryota</taxon>
        <taxon>Fungi</taxon>
        <taxon>Fungi incertae sedis</taxon>
        <taxon>Mucoromycota</taxon>
        <taxon>Glomeromycotina</taxon>
        <taxon>Glomeromycetes</taxon>
        <taxon>Glomerales</taxon>
        <taxon>Glomeraceae</taxon>
        <taxon>Rhizophagus</taxon>
    </lineage>
</organism>
<evidence type="ECO:0000313" key="3">
    <source>
        <dbReference type="Proteomes" id="UP000022910"/>
    </source>
</evidence>
<feature type="transmembrane region" description="Helical" evidence="1">
    <location>
        <begin position="117"/>
        <end position="139"/>
    </location>
</feature>